<keyword evidence="2" id="KW-1185">Reference proteome</keyword>
<reference evidence="1" key="1">
    <citation type="submission" date="2021-09" db="EMBL/GenBank/DDBJ databases">
        <title>A high-quality genome of the endoparasitic fungus Hirsutella rhossiliensis with a comparison of Hirsutella genomes reveals transposable elements contributing to genome size variation.</title>
        <authorList>
            <person name="Lin R."/>
            <person name="Jiao Y."/>
            <person name="Sun X."/>
            <person name="Ling J."/>
            <person name="Xie B."/>
            <person name="Cheng X."/>
        </authorList>
    </citation>
    <scope>NUCLEOTIDE SEQUENCE</scope>
    <source>
        <strain evidence="1">HR02</strain>
    </source>
</reference>
<dbReference type="Proteomes" id="UP000824596">
    <property type="component" value="Unassembled WGS sequence"/>
</dbReference>
<evidence type="ECO:0000313" key="1">
    <source>
        <dbReference type="EMBL" id="KAH0965321.1"/>
    </source>
</evidence>
<evidence type="ECO:0000313" key="2">
    <source>
        <dbReference type="Proteomes" id="UP000824596"/>
    </source>
</evidence>
<sequence length="188" mass="20087">MAASTLRPCVEIEQRDGLESDTGGTLLYTMPALVVRDQGYQPLLAMDDFPCVPPIVSFTGLIVGTGHSLLRRDLLPGLDAAQLNCCGFVRLSTYVAPGMPNKLPFRASTLPAKVAGLLRHDVMLYPPGSDRDNVFIVVPDSWTFIDKAAAAVTPMTPLLSTPQRQQASSPSAAFQDMRAASLSLATPS</sequence>
<organism evidence="1 2">
    <name type="scientific">Hirsutella rhossiliensis</name>
    <dbReference type="NCBI Taxonomy" id="111463"/>
    <lineage>
        <taxon>Eukaryota</taxon>
        <taxon>Fungi</taxon>
        <taxon>Dikarya</taxon>
        <taxon>Ascomycota</taxon>
        <taxon>Pezizomycotina</taxon>
        <taxon>Sordariomycetes</taxon>
        <taxon>Hypocreomycetidae</taxon>
        <taxon>Hypocreales</taxon>
        <taxon>Ophiocordycipitaceae</taxon>
        <taxon>Hirsutella</taxon>
    </lineage>
</organism>
<dbReference type="OrthoDB" id="5099223at2759"/>
<dbReference type="EMBL" id="JAIZPD010000003">
    <property type="protein sequence ID" value="KAH0965321.1"/>
    <property type="molecule type" value="Genomic_DNA"/>
</dbReference>
<dbReference type="AlphaFoldDB" id="A0A9P8N3J7"/>
<proteinExistence type="predicted"/>
<protein>
    <submittedName>
        <fullName evidence="1">Uncharacterized protein</fullName>
    </submittedName>
</protein>
<name>A0A9P8N3J7_9HYPO</name>
<dbReference type="RefSeq" id="XP_044722834.1">
    <property type="nucleotide sequence ID" value="XM_044861808.1"/>
</dbReference>
<gene>
    <name evidence="1" type="ORF">HRG_03337</name>
</gene>
<dbReference type="GeneID" id="68352466"/>
<comment type="caution">
    <text evidence="1">The sequence shown here is derived from an EMBL/GenBank/DDBJ whole genome shotgun (WGS) entry which is preliminary data.</text>
</comment>
<accession>A0A9P8N3J7</accession>